<feature type="domain" description="Low molecular weight protein antigen 6 PH" evidence="2">
    <location>
        <begin position="34"/>
        <end position="104"/>
    </location>
</feature>
<comment type="caution">
    <text evidence="3">The sequence shown here is derived from an EMBL/GenBank/DDBJ whole genome shotgun (WGS) entry which is preliminary data.</text>
</comment>
<evidence type="ECO:0000313" key="4">
    <source>
        <dbReference type="Proteomes" id="UP001156441"/>
    </source>
</evidence>
<gene>
    <name evidence="3" type="ORF">JT362_09065</name>
</gene>
<evidence type="ECO:0000313" key="3">
    <source>
        <dbReference type="EMBL" id="MCT2583263.1"/>
    </source>
</evidence>
<keyword evidence="1" id="KW-0472">Membrane</keyword>
<accession>A0ABT2J657</accession>
<organism evidence="3 4">
    <name type="scientific">Actinophytocola gossypii</name>
    <dbReference type="NCBI Taxonomy" id="2812003"/>
    <lineage>
        <taxon>Bacteria</taxon>
        <taxon>Bacillati</taxon>
        <taxon>Actinomycetota</taxon>
        <taxon>Actinomycetes</taxon>
        <taxon>Pseudonocardiales</taxon>
        <taxon>Pseudonocardiaceae</taxon>
    </lineage>
</organism>
<keyword evidence="1" id="KW-1133">Transmembrane helix</keyword>
<protein>
    <submittedName>
        <fullName evidence="3">PH domain-containing protein</fullName>
    </submittedName>
</protein>
<evidence type="ECO:0000259" key="2">
    <source>
        <dbReference type="Pfam" id="PF10756"/>
    </source>
</evidence>
<reference evidence="3 4" key="1">
    <citation type="submission" date="2021-02" db="EMBL/GenBank/DDBJ databases">
        <title>Actinophytocola xerophila sp. nov., isolated from soil of cotton cropping field.</title>
        <authorList>
            <person name="Huang R."/>
            <person name="Chen X."/>
            <person name="Ge X."/>
            <person name="Liu W."/>
        </authorList>
    </citation>
    <scope>NUCLEOTIDE SEQUENCE [LARGE SCALE GENOMIC DNA]</scope>
    <source>
        <strain evidence="3 4">S1-96</strain>
    </source>
</reference>
<proteinExistence type="predicted"/>
<keyword evidence="4" id="KW-1185">Reference proteome</keyword>
<sequence>MLRTHTGAYFTLSDQLAMIGIGLFLAAGALWFTRPRVRADADGVEVRNLLGARHFPWTEVEQVSFPDGSPWARLELPHDEYVPVVAIQAIDGEHAVTAMRELRRIRREAGTPAEHG</sequence>
<feature type="transmembrane region" description="Helical" evidence="1">
    <location>
        <begin position="12"/>
        <end position="32"/>
    </location>
</feature>
<keyword evidence="1" id="KW-0812">Transmembrane</keyword>
<dbReference type="EMBL" id="JAFFZE010000009">
    <property type="protein sequence ID" value="MCT2583263.1"/>
    <property type="molecule type" value="Genomic_DNA"/>
</dbReference>
<dbReference type="Proteomes" id="UP001156441">
    <property type="component" value="Unassembled WGS sequence"/>
</dbReference>
<name>A0ABT2J657_9PSEU</name>
<dbReference type="Pfam" id="PF10756">
    <property type="entry name" value="bPH_6"/>
    <property type="match status" value="1"/>
</dbReference>
<evidence type="ECO:0000256" key="1">
    <source>
        <dbReference type="SAM" id="Phobius"/>
    </source>
</evidence>
<dbReference type="InterPro" id="IPR019692">
    <property type="entry name" value="CFP-6_PH"/>
</dbReference>